<name>A0A2N0BAS4_9LEPT</name>
<feature type="transmembrane region" description="Helical" evidence="1">
    <location>
        <begin position="109"/>
        <end position="128"/>
    </location>
</feature>
<gene>
    <name evidence="2" type="ORF">CH379_006680</name>
    <name evidence="3" type="ORF">CH379_06870</name>
</gene>
<accession>A0A2N0BKY7</accession>
<feature type="transmembrane region" description="Helical" evidence="1">
    <location>
        <begin position="140"/>
        <end position="158"/>
    </location>
</feature>
<evidence type="ECO:0000313" key="4">
    <source>
        <dbReference type="Proteomes" id="UP000232122"/>
    </source>
</evidence>
<feature type="transmembrane region" description="Helical" evidence="1">
    <location>
        <begin position="43"/>
        <end position="62"/>
    </location>
</feature>
<dbReference type="EMBL" id="NPEF02000005">
    <property type="protein sequence ID" value="MDV6235310.1"/>
    <property type="molecule type" value="Genomic_DNA"/>
</dbReference>
<keyword evidence="1" id="KW-0472">Membrane</keyword>
<comment type="caution">
    <text evidence="3">The sequence shown here is derived from an EMBL/GenBank/DDBJ whole genome shotgun (WGS) entry which is preliminary data.</text>
</comment>
<feature type="transmembrane region" description="Helical" evidence="1">
    <location>
        <begin position="170"/>
        <end position="194"/>
    </location>
</feature>
<dbReference type="Proteomes" id="UP000232122">
    <property type="component" value="Unassembled WGS sequence"/>
</dbReference>
<dbReference type="EMBL" id="NPEF01000052">
    <property type="protein sequence ID" value="PJZ93627.1"/>
    <property type="molecule type" value="Genomic_DNA"/>
</dbReference>
<reference evidence="2" key="3">
    <citation type="submission" date="2023-10" db="EMBL/GenBank/DDBJ databases">
        <authorList>
            <person name="Picardeau M."/>
            <person name="Thibeaux R."/>
        </authorList>
    </citation>
    <scope>NUCLEOTIDE SEQUENCE</scope>
    <source>
        <strain evidence="2">ATI7-C-A5</strain>
    </source>
</reference>
<reference evidence="3" key="1">
    <citation type="submission" date="2017-07" db="EMBL/GenBank/DDBJ databases">
        <title>Leptospira spp. isolated from tropical soils.</title>
        <authorList>
            <person name="Thibeaux R."/>
            <person name="Iraola G."/>
            <person name="Ferres I."/>
            <person name="Bierque E."/>
            <person name="Girault D."/>
            <person name="Soupe-Gilbert M.-E."/>
            <person name="Picardeau M."/>
            <person name="Goarant C."/>
        </authorList>
    </citation>
    <scope>NUCLEOTIDE SEQUENCE [LARGE SCALE GENOMIC DNA]</scope>
    <source>
        <strain evidence="3">ATI7-C-A5</strain>
    </source>
</reference>
<protein>
    <submittedName>
        <fullName evidence="3">Uncharacterized protein</fullName>
    </submittedName>
</protein>
<keyword evidence="4" id="KW-1185">Reference proteome</keyword>
<organism evidence="3">
    <name type="scientific">Leptospira ellisii</name>
    <dbReference type="NCBI Taxonomy" id="2023197"/>
    <lineage>
        <taxon>Bacteria</taxon>
        <taxon>Pseudomonadati</taxon>
        <taxon>Spirochaetota</taxon>
        <taxon>Spirochaetia</taxon>
        <taxon>Leptospirales</taxon>
        <taxon>Leptospiraceae</taxon>
        <taxon>Leptospira</taxon>
    </lineage>
</organism>
<keyword evidence="1" id="KW-1133">Transmembrane helix</keyword>
<dbReference type="RefSeq" id="WP_100746844.1">
    <property type="nucleotide sequence ID" value="NZ_NPEF02000005.1"/>
</dbReference>
<keyword evidence="1" id="KW-0812">Transmembrane</keyword>
<reference evidence="2 4" key="2">
    <citation type="journal article" date="2018" name="Microb. Genom.">
        <title>Deciphering the unexplored Leptospira diversity from soils uncovers genomic evolution to virulence.</title>
        <authorList>
            <person name="Thibeaux R."/>
            <person name="Iraola G."/>
            <person name="Ferres I."/>
            <person name="Bierque E."/>
            <person name="Girault D."/>
            <person name="Soupe-Gilbert M.E."/>
            <person name="Picardeau M."/>
            <person name="Goarant C."/>
        </authorList>
    </citation>
    <scope>NUCLEOTIDE SEQUENCE [LARGE SCALE GENOMIC DNA]</scope>
    <source>
        <strain evidence="2 4">ATI7-C-A5</strain>
    </source>
</reference>
<evidence type="ECO:0000256" key="1">
    <source>
        <dbReference type="SAM" id="Phobius"/>
    </source>
</evidence>
<evidence type="ECO:0000313" key="2">
    <source>
        <dbReference type="EMBL" id="MDV6235310.1"/>
    </source>
</evidence>
<evidence type="ECO:0000313" key="3">
    <source>
        <dbReference type="EMBL" id="PJZ93627.1"/>
    </source>
</evidence>
<proteinExistence type="predicted"/>
<sequence length="213" mass="24037">MVFLLLSCVFLILRSYSFFSPGAVVLAFSLVLFPAKNRSEIGSGRFLFLTVFTLFFLALSGFDASNAGDLLDLLCIHCSGILYLRSAGAALPASNEKKTEITGSIDEKLLRYSVFFLLFWILLFRIWYQSEPGFWKEFGFFYLCKSGILSGLLGFLWFRNGKSKTTTFFFSSMLLCVLLVHPSQGILNFSYFLLFSFLQADPESKKINVGIDV</sequence>
<dbReference type="AlphaFoldDB" id="A0A2N0BAS4"/>
<accession>A0A2N0BAS4</accession>
<dbReference type="OrthoDB" id="346107at2"/>